<evidence type="ECO:0000256" key="3">
    <source>
        <dbReference type="ARBA" id="ARBA00022555"/>
    </source>
</evidence>
<evidence type="ECO:0000256" key="1">
    <source>
        <dbReference type="ARBA" id="ARBA00001946"/>
    </source>
</evidence>
<organism evidence="15 16">
    <name type="scientific">Mycoplasmopsis mustelae</name>
    <dbReference type="NCBI Taxonomy" id="171289"/>
    <lineage>
        <taxon>Bacteria</taxon>
        <taxon>Bacillati</taxon>
        <taxon>Mycoplasmatota</taxon>
        <taxon>Mycoplasmoidales</taxon>
        <taxon>Metamycoplasmataceae</taxon>
        <taxon>Mycoplasmopsis</taxon>
    </lineage>
</organism>
<evidence type="ECO:0000256" key="12">
    <source>
        <dbReference type="PROSITE-ProRule" id="PRU00209"/>
    </source>
</evidence>
<dbReference type="GO" id="GO:0006432">
    <property type="term" value="P:phenylalanyl-tRNA aminoacylation"/>
    <property type="evidence" value="ECO:0007669"/>
    <property type="project" value="InterPro"/>
</dbReference>
<evidence type="ECO:0000313" key="15">
    <source>
        <dbReference type="EMBL" id="TDV23062.1"/>
    </source>
</evidence>
<comment type="caution">
    <text evidence="15">The sequence shown here is derived from an EMBL/GenBank/DDBJ whole genome shotgun (WGS) entry which is preliminary data.</text>
</comment>
<dbReference type="InterPro" id="IPR005147">
    <property type="entry name" value="tRNA_synthase_B5-dom"/>
</dbReference>
<dbReference type="InterPro" id="IPR045060">
    <property type="entry name" value="Phe-tRNA-ligase_IIc_bsu"/>
</dbReference>
<dbReference type="Gene3D" id="3.50.40.10">
    <property type="entry name" value="Phenylalanyl-trna Synthetase, Chain B, domain 3"/>
    <property type="match status" value="1"/>
</dbReference>
<feature type="domain" description="B5" evidence="14">
    <location>
        <begin position="389"/>
        <end position="462"/>
    </location>
</feature>
<dbReference type="GO" id="GO:0004826">
    <property type="term" value="F:phenylalanine-tRNA ligase activity"/>
    <property type="evidence" value="ECO:0007669"/>
    <property type="project" value="UniProtKB-EC"/>
</dbReference>
<reference evidence="15 16" key="1">
    <citation type="submission" date="2019-03" db="EMBL/GenBank/DDBJ databases">
        <title>Genomic Encyclopedia of Archaeal and Bacterial Type Strains, Phase II (KMG-II): from individual species to whole genera.</title>
        <authorList>
            <person name="Goeker M."/>
        </authorList>
    </citation>
    <scope>NUCLEOTIDE SEQUENCE [LARGE SCALE GENOMIC DNA]</scope>
    <source>
        <strain evidence="15 16">ATCC 35214</strain>
    </source>
</reference>
<dbReference type="GO" id="GO:0000049">
    <property type="term" value="F:tRNA binding"/>
    <property type="evidence" value="ECO:0007669"/>
    <property type="project" value="UniProtKB-UniRule"/>
</dbReference>
<evidence type="ECO:0000256" key="8">
    <source>
        <dbReference type="ARBA" id="ARBA00022842"/>
    </source>
</evidence>
<evidence type="ECO:0000259" key="13">
    <source>
        <dbReference type="PROSITE" id="PS50886"/>
    </source>
</evidence>
<keyword evidence="7" id="KW-0067">ATP-binding</keyword>
<proteinExistence type="predicted"/>
<dbReference type="Pfam" id="PF03483">
    <property type="entry name" value="B3_4"/>
    <property type="match status" value="1"/>
</dbReference>
<evidence type="ECO:0000256" key="9">
    <source>
        <dbReference type="ARBA" id="ARBA00022884"/>
    </source>
</evidence>
<dbReference type="SMART" id="SM00874">
    <property type="entry name" value="B5"/>
    <property type="match status" value="1"/>
</dbReference>
<dbReference type="Gene3D" id="3.30.930.10">
    <property type="entry name" value="Bira Bifunctional Protein, Domain 2"/>
    <property type="match status" value="1"/>
</dbReference>
<keyword evidence="16" id="KW-1185">Reference proteome</keyword>
<keyword evidence="6" id="KW-0547">Nucleotide-binding</keyword>
<keyword evidence="10" id="KW-0648">Protein biosynthesis</keyword>
<dbReference type="RefSeq" id="WP_134111228.1">
    <property type="nucleotide sequence ID" value="NZ_SOCN01000004.1"/>
</dbReference>
<keyword evidence="4" id="KW-0436">Ligase</keyword>
<keyword evidence="3 12" id="KW-0820">tRNA-binding</keyword>
<dbReference type="EMBL" id="SOCN01000004">
    <property type="protein sequence ID" value="TDV23062.1"/>
    <property type="molecule type" value="Genomic_DNA"/>
</dbReference>
<dbReference type="InterPro" id="IPR045864">
    <property type="entry name" value="aa-tRNA-synth_II/BPL/LPL"/>
</dbReference>
<dbReference type="Proteomes" id="UP000295757">
    <property type="component" value="Unassembled WGS sequence"/>
</dbReference>
<dbReference type="SUPFAM" id="SSF56037">
    <property type="entry name" value="PheT/TilS domain"/>
    <property type="match status" value="1"/>
</dbReference>
<dbReference type="InterPro" id="IPR002547">
    <property type="entry name" value="tRNA-bd_dom"/>
</dbReference>
<evidence type="ECO:0000256" key="2">
    <source>
        <dbReference type="ARBA" id="ARBA00012814"/>
    </source>
</evidence>
<evidence type="ECO:0000256" key="10">
    <source>
        <dbReference type="ARBA" id="ARBA00022917"/>
    </source>
</evidence>
<evidence type="ECO:0000256" key="6">
    <source>
        <dbReference type="ARBA" id="ARBA00022741"/>
    </source>
</evidence>
<dbReference type="Gene3D" id="2.40.50.140">
    <property type="entry name" value="Nucleic acid-binding proteins"/>
    <property type="match status" value="1"/>
</dbReference>
<dbReference type="InterPro" id="IPR020825">
    <property type="entry name" value="Phe-tRNA_synthase-like_B3/B4"/>
</dbReference>
<comment type="cofactor">
    <cofactor evidence="1">
        <name>Mg(2+)</name>
        <dbReference type="ChEBI" id="CHEBI:18420"/>
    </cofactor>
</comment>
<keyword evidence="11 15" id="KW-0030">Aminoacyl-tRNA synthetase</keyword>
<evidence type="ECO:0000259" key="14">
    <source>
        <dbReference type="PROSITE" id="PS51483"/>
    </source>
</evidence>
<dbReference type="GO" id="GO:0005524">
    <property type="term" value="F:ATP binding"/>
    <property type="evidence" value="ECO:0007669"/>
    <property type="project" value="UniProtKB-KW"/>
</dbReference>
<dbReference type="GO" id="GO:0000287">
    <property type="term" value="F:magnesium ion binding"/>
    <property type="evidence" value="ECO:0007669"/>
    <property type="project" value="InterPro"/>
</dbReference>
<dbReference type="Pfam" id="PF17759">
    <property type="entry name" value="tRNA_synthFbeta"/>
    <property type="match status" value="1"/>
</dbReference>
<dbReference type="SMART" id="SM00873">
    <property type="entry name" value="B3_4"/>
    <property type="match status" value="1"/>
</dbReference>
<dbReference type="InterPro" id="IPR009061">
    <property type="entry name" value="DNA-bd_dom_put_sf"/>
</dbReference>
<protein>
    <recommendedName>
        <fullName evidence="2">phenylalanine--tRNA ligase</fullName>
        <ecNumber evidence="2">6.1.1.20</ecNumber>
    </recommendedName>
</protein>
<dbReference type="InterPro" id="IPR005146">
    <property type="entry name" value="B3/B4_tRNA-bd"/>
</dbReference>
<dbReference type="InterPro" id="IPR012340">
    <property type="entry name" value="NA-bd_OB-fold"/>
</dbReference>
<dbReference type="GO" id="GO:0009328">
    <property type="term" value="C:phenylalanine-tRNA ligase complex"/>
    <property type="evidence" value="ECO:0007669"/>
    <property type="project" value="TreeGrafter"/>
</dbReference>
<sequence>MIVSVKHLNKFLPNLKLDPYDVEKAFNELGFEVESVRKFSDAEGVIFAEVLDVFKNENSDRLDVVRLKTKLGQLTIQTTNRILKVGDLVICFPEGSKKGEQVFKNVQLKGHPSQGMLASWSEIGYQWDLLEHADQLLVLPKNFAGIDDDPMQVLNIDDYIIEIAINANRNDANSYYVLALELAAYYQSEINFNLSDVKANFQSEFQASNGKADHLSFSEIHGNKQTSIYEKTLLAKHGFSSLFDWAVNLTNLTLLNIGVPVHVYDAKKINKSIVADLYTGEVEILGTKRIAVNDVLAIKDDDEVISLACVMGLETTKSSQATQEYLFEIGVFNPKFVRHGAKEIKLLSHSATQGSRIITPYLAALAMQYIRNYCSDLKVSQIINPIKVNPLKKITINENTLLKYAGNNDLKGFDLAIKKMQILGFYFKDPYFIIPGYRYDIEIFEDIIEEIFRFYSYKNFQPKSFKTTPALIHQRDINKSFFQHQGYTETRTFSLVSQQRNFLNIFNFKEDIKLLTYVSKEHECIRNSIITSLQEVVIYNQKRKISAINIFERGMINYNHQVFGLASTTKTFAEIKQDIINFVSVDLEFLPLKNNPFIHPNVSAYILYQKQIIGWLGKIHPKYDTTNAFYAEFYDLNFKTTTKFKAINTNPLKTLDLTFELLEHQNMNEIINDIKQCGEIYQIIKIDDFQKEHCHNITLRITAYDTVIETLNQKFNK</sequence>
<dbReference type="Gene3D" id="3.30.56.10">
    <property type="match status" value="2"/>
</dbReference>
<dbReference type="AlphaFoldDB" id="A0A4R7UC28"/>
<keyword evidence="8" id="KW-0460">Magnesium</keyword>
<keyword evidence="5" id="KW-0479">Metal-binding</keyword>
<evidence type="ECO:0000256" key="11">
    <source>
        <dbReference type="ARBA" id="ARBA00023146"/>
    </source>
</evidence>
<dbReference type="EC" id="6.1.1.20" evidence="2"/>
<gene>
    <name evidence="15" type="ORF">BCF59_0685</name>
</gene>
<feature type="domain" description="TRNA-binding" evidence="13">
    <location>
        <begin position="39"/>
        <end position="152"/>
    </location>
</feature>
<dbReference type="PROSITE" id="PS51483">
    <property type="entry name" value="B5"/>
    <property type="match status" value="1"/>
</dbReference>
<dbReference type="PANTHER" id="PTHR10947">
    <property type="entry name" value="PHENYLALANYL-TRNA SYNTHETASE BETA CHAIN AND LEUCINE-RICH REPEAT-CONTAINING PROTEIN 47"/>
    <property type="match status" value="1"/>
</dbReference>
<dbReference type="OrthoDB" id="9805455at2"/>
<name>A0A4R7UC28_9BACT</name>
<dbReference type="SUPFAM" id="SSF46955">
    <property type="entry name" value="Putative DNA-binding domain"/>
    <property type="match status" value="1"/>
</dbReference>
<dbReference type="PROSITE" id="PS50886">
    <property type="entry name" value="TRBD"/>
    <property type="match status" value="1"/>
</dbReference>
<evidence type="ECO:0000313" key="16">
    <source>
        <dbReference type="Proteomes" id="UP000295757"/>
    </source>
</evidence>
<dbReference type="SUPFAM" id="SSF50249">
    <property type="entry name" value="Nucleic acid-binding proteins"/>
    <property type="match status" value="1"/>
</dbReference>
<dbReference type="NCBIfam" id="NF001882">
    <property type="entry name" value="PRK00629.5-4"/>
    <property type="match status" value="1"/>
</dbReference>
<dbReference type="SUPFAM" id="SSF55681">
    <property type="entry name" value="Class II aaRS and biotin synthetases"/>
    <property type="match status" value="1"/>
</dbReference>
<accession>A0A4R7UC28</accession>
<dbReference type="PANTHER" id="PTHR10947:SF0">
    <property type="entry name" value="PHENYLALANINE--TRNA LIGASE BETA SUBUNIT"/>
    <property type="match status" value="1"/>
</dbReference>
<dbReference type="InterPro" id="IPR041616">
    <property type="entry name" value="PheRS_beta_core"/>
</dbReference>
<evidence type="ECO:0000256" key="4">
    <source>
        <dbReference type="ARBA" id="ARBA00022598"/>
    </source>
</evidence>
<evidence type="ECO:0000256" key="5">
    <source>
        <dbReference type="ARBA" id="ARBA00022723"/>
    </source>
</evidence>
<keyword evidence="9 12" id="KW-0694">RNA-binding</keyword>
<evidence type="ECO:0000256" key="7">
    <source>
        <dbReference type="ARBA" id="ARBA00022840"/>
    </source>
</evidence>